<keyword evidence="4" id="KW-1185">Reference proteome</keyword>
<dbReference type="EMBL" id="CP115965">
    <property type="protein sequence ID" value="WZW98198.1"/>
    <property type="molecule type" value="Genomic_DNA"/>
</dbReference>
<name>A0ABZ3C5Z9_9ACTN</name>
<organism evidence="3 4">
    <name type="scientific">Propioniciclava soli</name>
    <dbReference type="NCBI Taxonomy" id="2775081"/>
    <lineage>
        <taxon>Bacteria</taxon>
        <taxon>Bacillati</taxon>
        <taxon>Actinomycetota</taxon>
        <taxon>Actinomycetes</taxon>
        <taxon>Propionibacteriales</taxon>
        <taxon>Propionibacteriaceae</taxon>
        <taxon>Propioniciclava</taxon>
    </lineage>
</organism>
<gene>
    <name evidence="3" type="ORF">PCC79_15100</name>
</gene>
<dbReference type="InterPro" id="IPR006286">
    <property type="entry name" value="C56_PfpI-like"/>
</dbReference>
<dbReference type="PROSITE" id="PS51276">
    <property type="entry name" value="PEPTIDASE_C56_PFPI"/>
    <property type="match status" value="1"/>
</dbReference>
<dbReference type="Proteomes" id="UP001434337">
    <property type="component" value="Chromosome"/>
</dbReference>
<evidence type="ECO:0000259" key="2">
    <source>
        <dbReference type="Pfam" id="PF01965"/>
    </source>
</evidence>
<proteinExistence type="inferred from homology"/>
<dbReference type="PANTHER" id="PTHR42733">
    <property type="entry name" value="DJ-1 PROTEIN"/>
    <property type="match status" value="1"/>
</dbReference>
<feature type="domain" description="DJ-1/PfpI" evidence="2">
    <location>
        <begin position="7"/>
        <end position="175"/>
    </location>
</feature>
<evidence type="ECO:0000313" key="3">
    <source>
        <dbReference type="EMBL" id="WZW98198.1"/>
    </source>
</evidence>
<reference evidence="3 4" key="1">
    <citation type="journal article" date="2023" name="Environ Microbiome">
        <title>A coral-associated actinobacterium mitigates coral bleaching under heat stress.</title>
        <authorList>
            <person name="Li J."/>
            <person name="Zou Y."/>
            <person name="Li Q."/>
            <person name="Zhang J."/>
            <person name="Bourne D.G."/>
            <person name="Lyu Y."/>
            <person name="Liu C."/>
            <person name="Zhang S."/>
        </authorList>
    </citation>
    <scope>NUCLEOTIDE SEQUENCE [LARGE SCALE GENOMIC DNA]</scope>
    <source>
        <strain evidence="3 4">SCSIO 13291</strain>
    </source>
</reference>
<dbReference type="CDD" id="cd03134">
    <property type="entry name" value="GATase1_PfpI_like"/>
    <property type="match status" value="1"/>
</dbReference>
<dbReference type="InterPro" id="IPR029062">
    <property type="entry name" value="Class_I_gatase-like"/>
</dbReference>
<sequence>MSDLSGKKIAFLANRGVEQPELTDPWKAVKDAGGEPVLVSKKPGTITALKGDWDRGDDFDVDVTLADADAADYDALVLPGGTINADDLRVDADAQKFVTAFMSAGKPVAPICHGAWILVNAGLVEGRTLTSVENIKADLVNAGATWVDEEFHADGNLLSSRTPDDLPAFNAGIVKAFAQA</sequence>
<dbReference type="InterPro" id="IPR002818">
    <property type="entry name" value="DJ-1/PfpI"/>
</dbReference>
<comment type="similarity">
    <text evidence="1">Belongs to the peptidase C56 family.</text>
</comment>
<protein>
    <submittedName>
        <fullName evidence="3">Type 1 glutamine amidotransferase</fullName>
    </submittedName>
</protein>
<dbReference type="RefSeq" id="WP_232547254.1">
    <property type="nucleotide sequence ID" value="NZ_CP115965.1"/>
</dbReference>
<dbReference type="PANTHER" id="PTHR42733:SF12">
    <property type="entry name" value="PROTEINASE"/>
    <property type="match status" value="1"/>
</dbReference>
<dbReference type="Gene3D" id="3.40.50.880">
    <property type="match status" value="1"/>
</dbReference>
<dbReference type="NCBIfam" id="TIGR01382">
    <property type="entry name" value="PfpI"/>
    <property type="match status" value="1"/>
</dbReference>
<evidence type="ECO:0000313" key="4">
    <source>
        <dbReference type="Proteomes" id="UP001434337"/>
    </source>
</evidence>
<evidence type="ECO:0000256" key="1">
    <source>
        <dbReference type="ARBA" id="ARBA00008542"/>
    </source>
</evidence>
<dbReference type="SUPFAM" id="SSF52317">
    <property type="entry name" value="Class I glutamine amidotransferase-like"/>
    <property type="match status" value="1"/>
</dbReference>
<keyword evidence="3" id="KW-0315">Glutamine amidotransferase</keyword>
<dbReference type="Pfam" id="PF01965">
    <property type="entry name" value="DJ-1_PfpI"/>
    <property type="match status" value="1"/>
</dbReference>
<accession>A0ABZ3C5Z9</accession>